<dbReference type="STRING" id="1448316.A0A395HEA8"/>
<gene>
    <name evidence="1" type="ORF">BO80DRAFT_3220</name>
</gene>
<dbReference type="Proteomes" id="UP000249402">
    <property type="component" value="Unassembled WGS sequence"/>
</dbReference>
<dbReference type="VEuPathDB" id="FungiDB:BO80DRAFT_3220"/>
<evidence type="ECO:0000313" key="2">
    <source>
        <dbReference type="Proteomes" id="UP000249402"/>
    </source>
</evidence>
<name>A0A395HEA8_9EURO</name>
<proteinExistence type="predicted"/>
<sequence length="133" mass="15684">MLIGYVRAVFRHYFRSRCPFCARTGWIARSNERLRVHFPEFHGESRHKVACPVCVGREFAKRDVDYSTYLEGIERDLDDHPDMEPERKVKLEKIIANVTRLRCRSVNVARAWMGLGVVDEGVEVWKARERVYD</sequence>
<protein>
    <submittedName>
        <fullName evidence="1">Uncharacterized protein</fullName>
    </submittedName>
</protein>
<accession>A0A395HEA8</accession>
<dbReference type="RefSeq" id="XP_025580524.1">
    <property type="nucleotide sequence ID" value="XM_025715142.1"/>
</dbReference>
<dbReference type="EMBL" id="KZ824419">
    <property type="protein sequence ID" value="RAL06197.1"/>
    <property type="molecule type" value="Genomic_DNA"/>
</dbReference>
<dbReference type="AlphaFoldDB" id="A0A395HEA8"/>
<evidence type="ECO:0000313" key="1">
    <source>
        <dbReference type="EMBL" id="RAL06197.1"/>
    </source>
</evidence>
<dbReference type="GeneID" id="37220007"/>
<organism evidence="1 2">
    <name type="scientific">Aspergillus ibericus CBS 121593</name>
    <dbReference type="NCBI Taxonomy" id="1448316"/>
    <lineage>
        <taxon>Eukaryota</taxon>
        <taxon>Fungi</taxon>
        <taxon>Dikarya</taxon>
        <taxon>Ascomycota</taxon>
        <taxon>Pezizomycotina</taxon>
        <taxon>Eurotiomycetes</taxon>
        <taxon>Eurotiomycetidae</taxon>
        <taxon>Eurotiales</taxon>
        <taxon>Aspergillaceae</taxon>
        <taxon>Aspergillus</taxon>
        <taxon>Aspergillus subgen. Circumdati</taxon>
    </lineage>
</organism>
<keyword evidence="2" id="KW-1185">Reference proteome</keyword>
<reference evidence="1 2" key="1">
    <citation type="submission" date="2018-02" db="EMBL/GenBank/DDBJ databases">
        <title>The genomes of Aspergillus section Nigri reveals drivers in fungal speciation.</title>
        <authorList>
            <consortium name="DOE Joint Genome Institute"/>
            <person name="Vesth T.C."/>
            <person name="Nybo J."/>
            <person name="Theobald S."/>
            <person name="Brandl J."/>
            <person name="Frisvad J.C."/>
            <person name="Nielsen K.F."/>
            <person name="Lyhne E.K."/>
            <person name="Kogle M.E."/>
            <person name="Kuo A."/>
            <person name="Riley R."/>
            <person name="Clum A."/>
            <person name="Nolan M."/>
            <person name="Lipzen A."/>
            <person name="Salamov A."/>
            <person name="Henrissat B."/>
            <person name="Wiebenga A."/>
            <person name="De vries R.P."/>
            <person name="Grigoriev I.V."/>
            <person name="Mortensen U.H."/>
            <person name="Andersen M.R."/>
            <person name="Baker S.E."/>
        </authorList>
    </citation>
    <scope>NUCLEOTIDE SEQUENCE [LARGE SCALE GENOMIC DNA]</scope>
    <source>
        <strain evidence="1 2">CBS 121593</strain>
    </source>
</reference>